<feature type="region of interest" description="Disordered" evidence="4">
    <location>
        <begin position="903"/>
        <end position="926"/>
    </location>
</feature>
<feature type="region of interest" description="Disordered" evidence="4">
    <location>
        <begin position="167"/>
        <end position="252"/>
    </location>
</feature>
<feature type="region of interest" description="Disordered" evidence="4">
    <location>
        <begin position="1132"/>
        <end position="1291"/>
    </location>
</feature>
<dbReference type="GO" id="GO:0046580">
    <property type="term" value="P:negative regulation of Ras protein signal transduction"/>
    <property type="evidence" value="ECO:0007669"/>
    <property type="project" value="InterPro"/>
</dbReference>
<keyword evidence="9" id="KW-1185">Reference proteome</keyword>
<accession>A0AAV6PT89</accession>
<name>A0AAV6PT89_SOLSE</name>
<evidence type="ECO:0000313" key="9">
    <source>
        <dbReference type="Proteomes" id="UP000693946"/>
    </source>
</evidence>
<feature type="compositionally biased region" description="Basic and acidic residues" evidence="4">
    <location>
        <begin position="92"/>
        <end position="104"/>
    </location>
</feature>
<dbReference type="PROSITE" id="PS00509">
    <property type="entry name" value="RAS_GTPASE_ACTIV_1"/>
    <property type="match status" value="1"/>
</dbReference>
<dbReference type="FunFam" id="2.60.40.150:FF:000010">
    <property type="entry name" value="Ras GTPase-activating protein nGAP isoform 2"/>
    <property type="match status" value="1"/>
</dbReference>
<keyword evidence="2" id="KW-0597">Phosphoprotein</keyword>
<dbReference type="Pfam" id="PF00168">
    <property type="entry name" value="C2"/>
    <property type="match status" value="1"/>
</dbReference>
<evidence type="ECO:0000259" key="6">
    <source>
        <dbReference type="PROSITE" id="PS50004"/>
    </source>
</evidence>
<evidence type="ECO:0000256" key="1">
    <source>
        <dbReference type="ARBA" id="ARBA00022468"/>
    </source>
</evidence>
<feature type="compositionally biased region" description="Polar residues" evidence="4">
    <location>
        <begin position="1188"/>
        <end position="1199"/>
    </location>
</feature>
<dbReference type="InterPro" id="IPR037779">
    <property type="entry name" value="SynGAP_PH"/>
</dbReference>
<evidence type="ECO:0000259" key="5">
    <source>
        <dbReference type="PROSITE" id="PS50003"/>
    </source>
</evidence>
<dbReference type="Pfam" id="PF12004">
    <property type="entry name" value="DAB2P_C"/>
    <property type="match status" value="1"/>
</dbReference>
<feature type="compositionally biased region" description="Basic and acidic residues" evidence="4">
    <location>
        <begin position="114"/>
        <end position="129"/>
    </location>
</feature>
<dbReference type="InterPro" id="IPR001936">
    <property type="entry name" value="RasGAP_dom"/>
</dbReference>
<dbReference type="Pfam" id="PF00616">
    <property type="entry name" value="RasGAP"/>
    <property type="match status" value="2"/>
</dbReference>
<feature type="coiled-coil region" evidence="3">
    <location>
        <begin position="1328"/>
        <end position="1394"/>
    </location>
</feature>
<feature type="domain" description="C2" evidence="6">
    <location>
        <begin position="338"/>
        <end position="456"/>
    </location>
</feature>
<organism evidence="8 9">
    <name type="scientific">Solea senegalensis</name>
    <name type="common">Senegalese sole</name>
    <dbReference type="NCBI Taxonomy" id="28829"/>
    <lineage>
        <taxon>Eukaryota</taxon>
        <taxon>Metazoa</taxon>
        <taxon>Chordata</taxon>
        <taxon>Craniata</taxon>
        <taxon>Vertebrata</taxon>
        <taxon>Euteleostomi</taxon>
        <taxon>Actinopterygii</taxon>
        <taxon>Neopterygii</taxon>
        <taxon>Teleostei</taxon>
        <taxon>Neoteleostei</taxon>
        <taxon>Acanthomorphata</taxon>
        <taxon>Carangaria</taxon>
        <taxon>Pleuronectiformes</taxon>
        <taxon>Pleuronectoidei</taxon>
        <taxon>Soleidae</taxon>
        <taxon>Solea</taxon>
    </lineage>
</organism>
<dbReference type="PROSITE" id="PS50018">
    <property type="entry name" value="RAS_GTPASE_ACTIV_2"/>
    <property type="match status" value="1"/>
</dbReference>
<feature type="compositionally biased region" description="Polar residues" evidence="4">
    <location>
        <begin position="1132"/>
        <end position="1157"/>
    </location>
</feature>
<keyword evidence="3" id="KW-0175">Coiled coil</keyword>
<dbReference type="InterPro" id="IPR057606">
    <property type="entry name" value="SynGAP1-like_PH"/>
</dbReference>
<dbReference type="InterPro" id="IPR023152">
    <property type="entry name" value="RasGAP_CS"/>
</dbReference>
<keyword evidence="1" id="KW-0343">GTPase activation</keyword>
<dbReference type="CDD" id="cd04013">
    <property type="entry name" value="C2_SynGAP_like"/>
    <property type="match status" value="1"/>
</dbReference>
<feature type="region of interest" description="Disordered" evidence="4">
    <location>
        <begin position="22"/>
        <end position="145"/>
    </location>
</feature>
<feature type="compositionally biased region" description="Low complexity" evidence="4">
    <location>
        <begin position="1242"/>
        <end position="1266"/>
    </location>
</feature>
<feature type="region of interest" description="Disordered" evidence="4">
    <location>
        <begin position="1414"/>
        <end position="1435"/>
    </location>
</feature>
<dbReference type="FunFam" id="1.10.506.10:FF:000001">
    <property type="entry name" value="Ras GTPase-activating protein nGAP isoform 2"/>
    <property type="match status" value="1"/>
</dbReference>
<reference evidence="8 9" key="1">
    <citation type="journal article" date="2021" name="Sci. Rep.">
        <title>Chromosome anchoring in Senegalese sole (Solea senegalensis) reveals sex-associated markers and genome rearrangements in flatfish.</title>
        <authorList>
            <person name="Guerrero-Cozar I."/>
            <person name="Gomez-Garrido J."/>
            <person name="Berbel C."/>
            <person name="Martinez-Blanch J.F."/>
            <person name="Alioto T."/>
            <person name="Claros M.G."/>
            <person name="Gagnaire P.A."/>
            <person name="Manchado M."/>
        </authorList>
    </citation>
    <scope>NUCLEOTIDE SEQUENCE [LARGE SCALE GENOMIC DNA]</scope>
    <source>
        <strain evidence="8">Sse05_10M</strain>
    </source>
</reference>
<feature type="domain" description="Ras-GAP" evidence="7">
    <location>
        <begin position="523"/>
        <end position="715"/>
    </location>
</feature>
<feature type="domain" description="PH" evidence="5">
    <location>
        <begin position="313"/>
        <end position="347"/>
    </location>
</feature>
<dbReference type="EMBL" id="JAGKHQ010000021">
    <property type="protein sequence ID" value="KAG7476026.1"/>
    <property type="molecule type" value="Genomic_DNA"/>
</dbReference>
<feature type="compositionally biased region" description="Low complexity" evidence="4">
    <location>
        <begin position="1174"/>
        <end position="1185"/>
    </location>
</feature>
<evidence type="ECO:0000313" key="8">
    <source>
        <dbReference type="EMBL" id="KAG7476026.1"/>
    </source>
</evidence>
<dbReference type="PANTHER" id="PTHR10194">
    <property type="entry name" value="RAS GTPASE-ACTIVATING PROTEINS"/>
    <property type="match status" value="1"/>
</dbReference>
<evidence type="ECO:0000256" key="2">
    <source>
        <dbReference type="ARBA" id="ARBA00022553"/>
    </source>
</evidence>
<dbReference type="InterPro" id="IPR000008">
    <property type="entry name" value="C2_dom"/>
</dbReference>
<feature type="compositionally biased region" description="Low complexity" evidence="4">
    <location>
        <begin position="963"/>
        <end position="976"/>
    </location>
</feature>
<feature type="compositionally biased region" description="Polar residues" evidence="4">
    <location>
        <begin position="1164"/>
        <end position="1173"/>
    </location>
</feature>
<comment type="caution">
    <text evidence="8">The sequence shown here is derived from an EMBL/GenBank/DDBJ whole genome shotgun (WGS) entry which is preliminary data.</text>
</comment>
<evidence type="ECO:0000256" key="3">
    <source>
        <dbReference type="SAM" id="Coils"/>
    </source>
</evidence>
<feature type="compositionally biased region" description="Basic residues" evidence="4">
    <location>
        <begin position="230"/>
        <end position="241"/>
    </location>
</feature>
<evidence type="ECO:0000259" key="7">
    <source>
        <dbReference type="PROSITE" id="PS50018"/>
    </source>
</evidence>
<dbReference type="CDD" id="cd05136">
    <property type="entry name" value="RasGAP_DAB2IP"/>
    <property type="match status" value="1"/>
</dbReference>
<dbReference type="InterPro" id="IPR001849">
    <property type="entry name" value="PH_domain"/>
</dbReference>
<dbReference type="PANTHER" id="PTHR10194:SF25">
    <property type="entry name" value="RAS_RAP GTPASE-ACTIVATING PROTEIN SYNGAP"/>
    <property type="match status" value="1"/>
</dbReference>
<dbReference type="InterPro" id="IPR021887">
    <property type="entry name" value="DAB2P_C"/>
</dbReference>
<feature type="compositionally biased region" description="Low complexity" evidence="4">
    <location>
        <begin position="1206"/>
        <end position="1217"/>
    </location>
</feature>
<dbReference type="CDD" id="cd13375">
    <property type="entry name" value="PH_SynGAP"/>
    <property type="match status" value="1"/>
</dbReference>
<evidence type="ECO:0000256" key="4">
    <source>
        <dbReference type="SAM" id="MobiDB-lite"/>
    </source>
</evidence>
<dbReference type="Pfam" id="PF25321">
    <property type="entry name" value="PH_RASGAP"/>
    <property type="match status" value="1"/>
</dbReference>
<dbReference type="SMART" id="SM00239">
    <property type="entry name" value="C2"/>
    <property type="match status" value="1"/>
</dbReference>
<protein>
    <submittedName>
        <fullName evidence="8">Ras/Rap GTPase-activating protein SynGAP-like isoform X1</fullName>
    </submittedName>
</protein>
<dbReference type="Proteomes" id="UP000693946">
    <property type="component" value="Linkage Group LG9"/>
</dbReference>
<dbReference type="PROSITE" id="PS50003">
    <property type="entry name" value="PH_DOMAIN"/>
    <property type="match status" value="1"/>
</dbReference>
<gene>
    <name evidence="8" type="ORF">JOB18_043236</name>
</gene>
<dbReference type="PROSITE" id="PS50004">
    <property type="entry name" value="C2"/>
    <property type="match status" value="1"/>
</dbReference>
<feature type="compositionally biased region" description="Basic residues" evidence="4">
    <location>
        <begin position="64"/>
        <end position="77"/>
    </location>
</feature>
<dbReference type="SMART" id="SM00323">
    <property type="entry name" value="RasGAP"/>
    <property type="match status" value="1"/>
</dbReference>
<proteinExistence type="predicted"/>
<feature type="region of interest" description="Disordered" evidence="4">
    <location>
        <begin position="956"/>
        <end position="988"/>
    </location>
</feature>
<feature type="region of interest" description="Disordered" evidence="4">
    <location>
        <begin position="859"/>
        <end position="880"/>
    </location>
</feature>
<dbReference type="CDD" id="cd22265">
    <property type="entry name" value="UDM1_RNF168"/>
    <property type="match status" value="1"/>
</dbReference>
<dbReference type="InterPro" id="IPR039360">
    <property type="entry name" value="Ras_GTPase"/>
</dbReference>
<feature type="compositionally biased region" description="Basic and acidic residues" evidence="4">
    <location>
        <begin position="187"/>
        <end position="196"/>
    </location>
</feature>
<dbReference type="GO" id="GO:0005096">
    <property type="term" value="F:GTPase activator activity"/>
    <property type="evidence" value="ECO:0007669"/>
    <property type="project" value="UniProtKB-KW"/>
</dbReference>
<feature type="compositionally biased region" description="Polar residues" evidence="4">
    <location>
        <begin position="1273"/>
        <end position="1283"/>
    </location>
</feature>
<sequence length="1435" mass="162266">MSYVPFQDARCAVPPSYHHHLHRSHAHAVHAPSYDRPAQERPAYNRPSYDALPTTALPTVPLRIRPHSRPPFHRHRLPSSSFHRPPPSIDRPSIDRPSFDRPSFDRPGPVYNRSFHERPIYDRPSHDHPPQPPQPPQDRWNPRVRVSPGNQIYMLDQEEVHPLLMRERRSESHRNKLLRRTVSVPVEGRHHPEMDHRPRRKSIATGKQPSMDVSPTAPLQPFRQSSFLSRRLKGSIKRAKSQPKLDRTSSFRHMILPRFRSADQDRTRLMQSFKESHSHESLLSPSSAAEALDLTLDEDAIIKPVHSSILGQEYCFEVTTASGTKCFACRSAAERDKWIENLQRAVKPNKDNSRRVDNVLKLWIIEARELPAKKRYYCELCLDDMLYARTTSKPRTDTVFWGEHFEFNNLPAVRNLRLHLYKETDKKRRKEKSTYLGLVSIPISSITGRQFVEQWYPVIQPSVLTKGAGVGGGKIINASLRLKSRFQTMNILPMELYKEFAEYVTNNYRTLCAVLEPVLSVKSKEEVACALVHILQSTGKAKDFLSDMAMCEVDRFIDREHLIFRENTLATKAIEEYLKLIGHKYLKDAIGEFIRALYESEENCEVDPMRIPPSVLPDHQANLRMCCELALCKIVNSQCVFPRELKEVFASWRVRCAERGREDIADRLISGSLFLRFLCPAIMSPSLFNLTQEYPDEQTSRTLTLIAKVVQNLANFSKFVTKEEYMCFMNEFLEMEWGSMQQFLYEISNLDSVSSAGGFEGYIDLGRELSILHSLLWEVMAQLSKDAIIKLGPLPRLLNDISMALRNPHLQRQPSHQTDRVPERQADRLLSRPSFNRGISSDFQNLMMRDLNSSIDITRLPSPTSTGGVMPSRGQLSFQDRDHPHRAASKDMFYVSRPPLARSSPAYCTSSSDITEPDPKDSRMNSVSNLQSVDMLNSSQASIAGMGSFGGLSSGGGGGLGSGLSSQLRAGGRLSAGSGGSSMSGGLRLSQLSQMGTTTDSLSQQQQQQAAAMRYPLSFQNPLFHLATADGPQQQQLHHQHSRAQPTAPLLLAPEPEPSHQGYIPQFAHGGFSRSEDLSTLRTRDGHLGQPSIIHSHSYSDDYSRAEYGRRQMSMHVQVNFFLCQQMMGMTSQTGTSHSSLATTPPSTVQPVRQSSVAPPPTQRVKSQTSHQLSVSAAAAPVAPAKTRPQSGNLLQSPETGYGGRQQQQQQHQQQQHGPRQLSVKDNTAPGLPHQQSSVRESQSPQGTTSQSTQQSPQQQSQQQQQHLLKPTMSKQGSQSPSTLNPPTPANERTVAWVSNMPHLSADIESSRIDREEFKLKEYSKSMDESRMDRVREYEEEINSLKERLIMSHRKLEEYERRLLTQEQQTNKILLQYQNRLDDSERKLRQQQVEKDSQIKGIINRLMAVEDELRGGPVIEPKPGFSPIRGGVSPS</sequence>